<dbReference type="Proteomes" id="UP000199203">
    <property type="component" value="Unassembled WGS sequence"/>
</dbReference>
<sequence>MNQETSNKILCFGELLLHFAPDSDGTWLKNQALKIYIGGAEYNVASALSRWGNQVSLYSALPENYLGSQLELKLNDEKIKILAEKSNGRMGTFYLPFDGDMQNAKVIYDRFPSVFTESDFSGFSDDEVFQDVTWLHISTITPALSENAFGKCLDLMKKANARNIKASLDLNYRASLWQHQNPYDKISQLMPFVNVLMGNIWSIQEFLNIPIEYELNGNFNDENLLKQAGKSASEIQKQYPNIELIANTFRFTKGDEVNYFATIYSEGKLFISEQYYSDKILERVGSGDSFMAALIHGSIKGNSIQKILDDAVKVAFKKLFVQGDTINETINIENL</sequence>
<evidence type="ECO:0000313" key="6">
    <source>
        <dbReference type="Proteomes" id="UP000199203"/>
    </source>
</evidence>
<evidence type="ECO:0000256" key="1">
    <source>
        <dbReference type="ARBA" id="ARBA00010688"/>
    </source>
</evidence>
<name>A0A1G7SQ63_9FLAO</name>
<dbReference type="EMBL" id="FNBH01000003">
    <property type="protein sequence ID" value="SDG24410.1"/>
    <property type="molecule type" value="Genomic_DNA"/>
</dbReference>
<dbReference type="Gene3D" id="3.40.1190.20">
    <property type="match status" value="1"/>
</dbReference>
<evidence type="ECO:0000259" key="4">
    <source>
        <dbReference type="Pfam" id="PF00294"/>
    </source>
</evidence>
<dbReference type="AlphaFoldDB" id="A0A1G7SQ63"/>
<dbReference type="InterPro" id="IPR011611">
    <property type="entry name" value="PfkB_dom"/>
</dbReference>
<dbReference type="InterPro" id="IPR029056">
    <property type="entry name" value="Ribokinase-like"/>
</dbReference>
<organism evidence="5 6">
    <name type="scientific">Epilithonimonas hungarica</name>
    <dbReference type="NCBI Taxonomy" id="454006"/>
    <lineage>
        <taxon>Bacteria</taxon>
        <taxon>Pseudomonadati</taxon>
        <taxon>Bacteroidota</taxon>
        <taxon>Flavobacteriia</taxon>
        <taxon>Flavobacteriales</taxon>
        <taxon>Weeksellaceae</taxon>
        <taxon>Chryseobacterium group</taxon>
        <taxon>Epilithonimonas</taxon>
    </lineage>
</organism>
<evidence type="ECO:0000256" key="3">
    <source>
        <dbReference type="ARBA" id="ARBA00022777"/>
    </source>
</evidence>
<protein>
    <submittedName>
        <fullName evidence="5">2-dehydro-3-deoxygluconokinase</fullName>
    </submittedName>
</protein>
<keyword evidence="3 5" id="KW-0418">Kinase</keyword>
<reference evidence="6" key="1">
    <citation type="submission" date="2016-10" db="EMBL/GenBank/DDBJ databases">
        <authorList>
            <person name="Varghese N."/>
            <person name="Submissions S."/>
        </authorList>
    </citation>
    <scope>NUCLEOTIDE SEQUENCE [LARGE SCALE GENOMIC DNA]</scope>
    <source>
        <strain evidence="6">DSM 19684</strain>
    </source>
</reference>
<keyword evidence="2" id="KW-0808">Transferase</keyword>
<comment type="similarity">
    <text evidence="1">Belongs to the carbohydrate kinase PfkB family.</text>
</comment>
<dbReference type="InterPro" id="IPR052700">
    <property type="entry name" value="Carb_kinase_PfkB-like"/>
</dbReference>
<proteinExistence type="inferred from homology"/>
<dbReference type="GO" id="GO:0016301">
    <property type="term" value="F:kinase activity"/>
    <property type="evidence" value="ECO:0007669"/>
    <property type="project" value="UniProtKB-KW"/>
</dbReference>
<dbReference type="SUPFAM" id="SSF53613">
    <property type="entry name" value="Ribokinase-like"/>
    <property type="match status" value="1"/>
</dbReference>
<keyword evidence="6" id="KW-1185">Reference proteome</keyword>
<dbReference type="PANTHER" id="PTHR43320">
    <property type="entry name" value="SUGAR KINASE"/>
    <property type="match status" value="1"/>
</dbReference>
<evidence type="ECO:0000256" key="2">
    <source>
        <dbReference type="ARBA" id="ARBA00022679"/>
    </source>
</evidence>
<evidence type="ECO:0000313" key="5">
    <source>
        <dbReference type="EMBL" id="SDG24410.1"/>
    </source>
</evidence>
<feature type="domain" description="Carbohydrate kinase PfkB" evidence="4">
    <location>
        <begin position="7"/>
        <end position="323"/>
    </location>
</feature>
<dbReference type="PANTHER" id="PTHR43320:SF2">
    <property type="entry name" value="2-DEHYDRO-3-DEOXYGLUCONOKINASE_2-DEHYDRO-3-DEOXYGALACTONOKINASE"/>
    <property type="match status" value="1"/>
</dbReference>
<dbReference type="STRING" id="454006.SAMN05421825_3024"/>
<accession>A0A1G7SQ63</accession>
<dbReference type="Pfam" id="PF00294">
    <property type="entry name" value="PfkB"/>
    <property type="match status" value="1"/>
</dbReference>
<gene>
    <name evidence="5" type="ORF">SAMN05421825_3024</name>
</gene>
<dbReference type="RefSeq" id="WP_089874226.1">
    <property type="nucleotide sequence ID" value="NZ_FNBH01000003.1"/>
</dbReference>
<dbReference type="OrthoDB" id="9813569at2"/>